<name>A0A6C8MU93_LISMN</name>
<comment type="caution">
    <text evidence="1">The sequence shown here is derived from an EMBL/GenBank/DDBJ whole genome shotgun (WGS) entry which is preliminary data.</text>
</comment>
<proteinExistence type="predicted"/>
<evidence type="ECO:0000313" key="1">
    <source>
        <dbReference type="EMBL" id="KAA9523880.1"/>
    </source>
</evidence>
<organism evidence="1">
    <name type="scientific">Listeria monocytogenes</name>
    <dbReference type="NCBI Taxonomy" id="1639"/>
    <lineage>
        <taxon>Bacteria</taxon>
        <taxon>Bacillati</taxon>
        <taxon>Bacillota</taxon>
        <taxon>Bacilli</taxon>
        <taxon>Bacillales</taxon>
        <taxon>Listeriaceae</taxon>
        <taxon>Listeria</taxon>
    </lineage>
</organism>
<gene>
    <name evidence="1" type="ORF">DCK37_13380</name>
</gene>
<dbReference type="EMBL" id="QDBW01000006">
    <property type="protein sequence ID" value="KAA9523880.1"/>
    <property type="molecule type" value="Genomic_DNA"/>
</dbReference>
<protein>
    <submittedName>
        <fullName evidence="1">Uncharacterized protein</fullName>
    </submittedName>
</protein>
<accession>A0A6C8MU93</accession>
<sequence>MLQFFWSVNDQIYIQRRSADMKKSLKVFLFIMVVILVIAQPTTFAKADTTKFPEQNIVDDMESLKEYLEDYTLSTANENGVENATEEGIEKDVKKIEEQVENLSKENQEKFFYYLSNPEAMQAALEDENNKDIVLEEVTTDTPVFTRNLLQAAVTKTRNASYTYSMKFFKIEMTRYVVAVKYTTSGGTVKKIVSSSDYVDKNLNPAVKTSRIEKSAWIANNRAKTTSRFHYSLFSKSQVIQLGTVTLHVEGTSGGARYNAYAKLS</sequence>
<reference evidence="1" key="1">
    <citation type="submission" date="2018-04" db="EMBL/GenBank/DDBJ databases">
        <title>Genome Analysis of a Prevalent Clone of Listeria monocytogenes Sequence Type 87 in China.</title>
        <authorList>
            <person name="Wang Y."/>
        </authorList>
    </citation>
    <scope>NUCLEOTIDE SEQUENCE</scope>
    <source>
        <strain evidence="1">ICDC_LM0484</strain>
    </source>
</reference>
<dbReference type="AlphaFoldDB" id="A0A6C8MU93"/>